<comment type="caution">
    <text evidence="8">The sequence shown here is derived from an EMBL/GenBank/DDBJ whole genome shotgun (WGS) entry which is preliminary data.</text>
</comment>
<feature type="transmembrane region" description="Helical" evidence="6">
    <location>
        <begin position="308"/>
        <end position="327"/>
    </location>
</feature>
<keyword evidence="5 6" id="KW-0472">Membrane</keyword>
<gene>
    <name evidence="8" type="ORF">G3I67_04510</name>
</gene>
<feature type="transmembrane region" description="Helical" evidence="6">
    <location>
        <begin position="339"/>
        <end position="364"/>
    </location>
</feature>
<dbReference type="PROSITE" id="PS50850">
    <property type="entry name" value="MFS"/>
    <property type="match status" value="1"/>
</dbReference>
<feature type="transmembrane region" description="Helical" evidence="6">
    <location>
        <begin position="111"/>
        <end position="129"/>
    </location>
</feature>
<name>A0A6B2QXU0_9BURK</name>
<dbReference type="CDD" id="cd17324">
    <property type="entry name" value="MFS_NepI_like"/>
    <property type="match status" value="1"/>
</dbReference>
<evidence type="ECO:0000256" key="5">
    <source>
        <dbReference type="ARBA" id="ARBA00023136"/>
    </source>
</evidence>
<dbReference type="SUPFAM" id="SSF103473">
    <property type="entry name" value="MFS general substrate transporter"/>
    <property type="match status" value="1"/>
</dbReference>
<keyword evidence="4 6" id="KW-1133">Transmembrane helix</keyword>
<dbReference type="InterPro" id="IPR020846">
    <property type="entry name" value="MFS_dom"/>
</dbReference>
<evidence type="ECO:0000259" key="7">
    <source>
        <dbReference type="PROSITE" id="PS50850"/>
    </source>
</evidence>
<feature type="transmembrane region" description="Helical" evidence="6">
    <location>
        <begin position="370"/>
        <end position="390"/>
    </location>
</feature>
<dbReference type="EMBL" id="JAAGRN010000002">
    <property type="protein sequence ID" value="NDY82488.1"/>
    <property type="molecule type" value="Genomic_DNA"/>
</dbReference>
<dbReference type="PANTHER" id="PTHR43124">
    <property type="entry name" value="PURINE EFFLUX PUMP PBUE"/>
    <property type="match status" value="1"/>
</dbReference>
<evidence type="ECO:0000256" key="2">
    <source>
        <dbReference type="ARBA" id="ARBA00022475"/>
    </source>
</evidence>
<dbReference type="GO" id="GO:0022857">
    <property type="term" value="F:transmembrane transporter activity"/>
    <property type="evidence" value="ECO:0007669"/>
    <property type="project" value="InterPro"/>
</dbReference>
<proteinExistence type="predicted"/>
<feature type="transmembrane region" description="Helical" evidence="6">
    <location>
        <begin position="50"/>
        <end position="70"/>
    </location>
</feature>
<feature type="transmembrane region" description="Helical" evidence="6">
    <location>
        <begin position="168"/>
        <end position="187"/>
    </location>
</feature>
<dbReference type="RefSeq" id="WP_163651939.1">
    <property type="nucleotide sequence ID" value="NZ_JAAGRN010000002.1"/>
</dbReference>
<evidence type="ECO:0000256" key="3">
    <source>
        <dbReference type="ARBA" id="ARBA00022692"/>
    </source>
</evidence>
<keyword evidence="3 6" id="KW-0812">Transmembrane</keyword>
<dbReference type="Pfam" id="PF07690">
    <property type="entry name" value="MFS_1"/>
    <property type="match status" value="1"/>
</dbReference>
<evidence type="ECO:0000313" key="8">
    <source>
        <dbReference type="EMBL" id="NDY82488.1"/>
    </source>
</evidence>
<feature type="transmembrane region" description="Helical" evidence="6">
    <location>
        <begin position="221"/>
        <end position="244"/>
    </location>
</feature>
<feature type="transmembrane region" description="Helical" evidence="6">
    <location>
        <begin position="285"/>
        <end position="302"/>
    </location>
</feature>
<protein>
    <submittedName>
        <fullName evidence="8">MFS transporter</fullName>
    </submittedName>
</protein>
<sequence>MSPDTIKDSAKSTGPVIMLLALAAFASSSSFRICDALLSVLATEFEVRTAQASTTVMYFAIAYGVMQFFYGQMGDRFGKFKVLSFATVGCAMGSLLVALSPTLKWIELGRLLSGATAAGIIPLSMAWIGDHVPYEQRQATLAKFMLGSITGLAAGQLMGGFFADTIGWRWAFVCLSIVYLLVGTLLISKRHTVAEHATGGRQKFSLIAPMKQVMSIGWARFVLLTVMLEGALVFGPLAFVPAYLHEHHGIPVSWAGMISGTFALGAATYALRANMLVSRLGERRLALYGGATLGLASALYWLTSSWHWGVLASVLSGFGYYLLHAVLQTNATQMAPAVRGTAVSLFASCLFLGQSLGVIGAAWLVDTFGLWSVFPVSLATLPVLGWWFAWRLRNRQANHQTSSS</sequence>
<accession>A0A6B2QXU0</accession>
<dbReference type="InterPro" id="IPR050189">
    <property type="entry name" value="MFS_Efflux_Transporters"/>
</dbReference>
<evidence type="ECO:0000256" key="4">
    <source>
        <dbReference type="ARBA" id="ARBA00022989"/>
    </source>
</evidence>
<feature type="transmembrane region" description="Helical" evidence="6">
    <location>
        <begin position="250"/>
        <end position="273"/>
    </location>
</feature>
<feature type="domain" description="Major facilitator superfamily (MFS) profile" evidence="7">
    <location>
        <begin position="16"/>
        <end position="397"/>
    </location>
</feature>
<dbReference type="AlphaFoldDB" id="A0A6B2QXU0"/>
<comment type="subcellular location">
    <subcellularLocation>
        <location evidence="1">Cell membrane</location>
        <topology evidence="1">Multi-pass membrane protein</topology>
    </subcellularLocation>
</comment>
<reference evidence="8" key="1">
    <citation type="submission" date="2020-02" db="EMBL/GenBank/DDBJ databases">
        <authorList>
            <person name="Chen W.-M."/>
        </authorList>
    </citation>
    <scope>NUCLEOTIDE SEQUENCE</scope>
    <source>
        <strain evidence="8">NBD-18</strain>
    </source>
</reference>
<dbReference type="InterPro" id="IPR011701">
    <property type="entry name" value="MFS"/>
</dbReference>
<evidence type="ECO:0000256" key="6">
    <source>
        <dbReference type="SAM" id="Phobius"/>
    </source>
</evidence>
<evidence type="ECO:0000256" key="1">
    <source>
        <dbReference type="ARBA" id="ARBA00004651"/>
    </source>
</evidence>
<dbReference type="GO" id="GO:0005886">
    <property type="term" value="C:plasma membrane"/>
    <property type="evidence" value="ECO:0007669"/>
    <property type="project" value="UniProtKB-SubCell"/>
</dbReference>
<feature type="transmembrane region" description="Helical" evidence="6">
    <location>
        <begin position="82"/>
        <end position="99"/>
    </location>
</feature>
<organism evidence="8">
    <name type="scientific">Sheuella amnicola</name>
    <dbReference type="NCBI Taxonomy" id="2707330"/>
    <lineage>
        <taxon>Bacteria</taxon>
        <taxon>Pseudomonadati</taxon>
        <taxon>Pseudomonadota</taxon>
        <taxon>Betaproteobacteria</taxon>
        <taxon>Burkholderiales</taxon>
        <taxon>Alcaligenaceae</taxon>
        <taxon>Sheuella</taxon>
    </lineage>
</organism>
<dbReference type="Gene3D" id="1.20.1250.20">
    <property type="entry name" value="MFS general substrate transporter like domains"/>
    <property type="match status" value="1"/>
</dbReference>
<dbReference type="InterPro" id="IPR036259">
    <property type="entry name" value="MFS_trans_sf"/>
</dbReference>
<feature type="transmembrane region" description="Helical" evidence="6">
    <location>
        <begin position="141"/>
        <end position="162"/>
    </location>
</feature>
<keyword evidence="2" id="KW-1003">Cell membrane</keyword>
<dbReference type="PANTHER" id="PTHR43124:SF3">
    <property type="entry name" value="CHLORAMPHENICOL EFFLUX PUMP RV0191"/>
    <property type="match status" value="1"/>
</dbReference>